<evidence type="ECO:0000256" key="8">
    <source>
        <dbReference type="ARBA" id="ARBA00022850"/>
    </source>
</evidence>
<evidence type="ECO:0000256" key="3">
    <source>
        <dbReference type="ARBA" id="ARBA00022448"/>
    </source>
</evidence>
<dbReference type="Pfam" id="PF01442">
    <property type="entry name" value="Apolipoprotein"/>
    <property type="match status" value="1"/>
</dbReference>
<keyword evidence="15" id="KW-1185">Reference proteome</keyword>
<dbReference type="InterPro" id="IPR050163">
    <property type="entry name" value="Apolipoprotein_A1/A4/E"/>
</dbReference>
<evidence type="ECO:0000256" key="1">
    <source>
        <dbReference type="ARBA" id="ARBA00004613"/>
    </source>
</evidence>
<evidence type="ECO:0000256" key="6">
    <source>
        <dbReference type="ARBA" id="ARBA00022729"/>
    </source>
</evidence>
<evidence type="ECO:0000256" key="4">
    <source>
        <dbReference type="ARBA" id="ARBA00022525"/>
    </source>
</evidence>
<evidence type="ECO:0000256" key="9">
    <source>
        <dbReference type="ARBA" id="ARBA00023055"/>
    </source>
</evidence>
<proteinExistence type="inferred from homology"/>
<keyword evidence="12" id="KW-0753">Steroid metabolism</keyword>
<organism evidence="14 15">
    <name type="scientific">Muraenolepis orangiensis</name>
    <name type="common">Patagonian moray cod</name>
    <dbReference type="NCBI Taxonomy" id="630683"/>
    <lineage>
        <taxon>Eukaryota</taxon>
        <taxon>Metazoa</taxon>
        <taxon>Chordata</taxon>
        <taxon>Craniata</taxon>
        <taxon>Vertebrata</taxon>
        <taxon>Euteleostomi</taxon>
        <taxon>Actinopterygii</taxon>
        <taxon>Neopterygii</taxon>
        <taxon>Teleostei</taxon>
        <taxon>Neoteleostei</taxon>
        <taxon>Acanthomorphata</taxon>
        <taxon>Zeiogadaria</taxon>
        <taxon>Gadariae</taxon>
        <taxon>Gadiformes</taxon>
        <taxon>Muraenolepidoidei</taxon>
        <taxon>Muraenolepididae</taxon>
        <taxon>Muraenolepis</taxon>
    </lineage>
</organism>
<dbReference type="PANTHER" id="PTHR18976:SF11">
    <property type="entry name" value="APOLIPOPROTEIN A-I"/>
    <property type="match status" value="1"/>
</dbReference>
<keyword evidence="8" id="KW-0345">HDL</keyword>
<evidence type="ECO:0000256" key="10">
    <source>
        <dbReference type="ARBA" id="ARBA00023098"/>
    </source>
</evidence>
<sequence>MPNCRARFSSMKLTAAPESMKVADEQGYCKCPCVADGKSAVSGDLVPLSLGACGDASTAGPLGDPDNRPQAPFVLTATKRLCSQQTATMLYVTLALALLATVSNAASLEADAPTQLAHIRSAVFLYLDQVKDSATRALGHLDGTEYEAYKVQLSTSMDNLQASLKVAQANAAPYTDAVVAQVMEATSEVRTSIMADVAALRTDLAPKREALKKVVDAHIQQYRTILEPIITEYSAKHRADMEVLKTKLEPIMAELTAKVSTNVEETKAALVPIVESVRTKLTERLENLQSMAKPYVEEYKEQLDKAFADVKLAAGSLDDISKKVEPHVESLKAKAMPLVEEAKLKLTLLYETISAVFDKQ</sequence>
<dbReference type="OrthoDB" id="8727817at2759"/>
<dbReference type="InterPro" id="IPR000074">
    <property type="entry name" value="ApoA_E"/>
</dbReference>
<evidence type="ECO:0000256" key="7">
    <source>
        <dbReference type="ARBA" id="ARBA00022737"/>
    </source>
</evidence>
<protein>
    <recommendedName>
        <fullName evidence="16">Apolipoprotein A-I</fullName>
    </recommendedName>
</protein>
<evidence type="ECO:0000256" key="12">
    <source>
        <dbReference type="ARBA" id="ARBA00023221"/>
    </source>
</evidence>
<dbReference type="GO" id="GO:0034361">
    <property type="term" value="C:very-low-density lipoprotein particle"/>
    <property type="evidence" value="ECO:0007669"/>
    <property type="project" value="TreeGrafter"/>
</dbReference>
<dbReference type="GO" id="GO:0042157">
    <property type="term" value="P:lipoprotein metabolic process"/>
    <property type="evidence" value="ECO:0007669"/>
    <property type="project" value="InterPro"/>
</dbReference>
<gene>
    <name evidence="14" type="ORF">NHX12_008862</name>
</gene>
<dbReference type="GO" id="GO:0060228">
    <property type="term" value="F:phosphatidylcholine-sterol O-acyltransferase activator activity"/>
    <property type="evidence" value="ECO:0007669"/>
    <property type="project" value="TreeGrafter"/>
</dbReference>
<dbReference type="GO" id="GO:0120020">
    <property type="term" value="F:cholesterol transfer activity"/>
    <property type="evidence" value="ECO:0007669"/>
    <property type="project" value="TreeGrafter"/>
</dbReference>
<dbReference type="SUPFAM" id="SSF58113">
    <property type="entry name" value="Apolipoprotein A-I"/>
    <property type="match status" value="1"/>
</dbReference>
<keyword evidence="3" id="KW-0813">Transport</keyword>
<comment type="caution">
    <text evidence="14">The sequence shown here is derived from an EMBL/GenBank/DDBJ whole genome shotgun (WGS) entry which is preliminary data.</text>
</comment>
<dbReference type="GO" id="GO:0033344">
    <property type="term" value="P:cholesterol efflux"/>
    <property type="evidence" value="ECO:0007669"/>
    <property type="project" value="TreeGrafter"/>
</dbReference>
<dbReference type="GO" id="GO:0034364">
    <property type="term" value="C:high-density lipoprotein particle"/>
    <property type="evidence" value="ECO:0007669"/>
    <property type="project" value="UniProtKB-KW"/>
</dbReference>
<evidence type="ECO:0000256" key="5">
    <source>
        <dbReference type="ARBA" id="ARBA00022548"/>
    </source>
</evidence>
<comment type="function">
    <text evidence="13">Participates in the reverse transport of cholesterol from tissues to the liver for excretion by promoting cholesterol efflux from tissues and by acting as a cofactor for the lecithin cholesterol acyltransferase (LCAT).</text>
</comment>
<keyword evidence="9" id="KW-0445">Lipid transport</keyword>
<dbReference type="EMBL" id="JANIIK010000114">
    <property type="protein sequence ID" value="KAJ3590914.1"/>
    <property type="molecule type" value="Genomic_DNA"/>
</dbReference>
<keyword evidence="7" id="KW-0677">Repeat</keyword>
<dbReference type="Gene3D" id="1.20.120.20">
    <property type="entry name" value="Apolipoprotein"/>
    <property type="match status" value="2"/>
</dbReference>
<evidence type="ECO:0000256" key="11">
    <source>
        <dbReference type="ARBA" id="ARBA00023166"/>
    </source>
</evidence>
<dbReference type="Proteomes" id="UP001148018">
    <property type="component" value="Unassembled WGS sequence"/>
</dbReference>
<keyword evidence="6" id="KW-0732">Signal</keyword>
<dbReference type="GO" id="GO:0033700">
    <property type="term" value="P:phospholipid efflux"/>
    <property type="evidence" value="ECO:0007669"/>
    <property type="project" value="TreeGrafter"/>
</dbReference>
<evidence type="ECO:0000313" key="15">
    <source>
        <dbReference type="Proteomes" id="UP001148018"/>
    </source>
</evidence>
<evidence type="ECO:0008006" key="16">
    <source>
        <dbReference type="Google" id="ProtNLM"/>
    </source>
</evidence>
<evidence type="ECO:0000256" key="13">
    <source>
        <dbReference type="ARBA" id="ARBA00037506"/>
    </source>
</evidence>
<evidence type="ECO:0000256" key="2">
    <source>
        <dbReference type="ARBA" id="ARBA00008788"/>
    </source>
</evidence>
<dbReference type="PANTHER" id="PTHR18976">
    <property type="entry name" value="APOLIPOPROTEIN"/>
    <property type="match status" value="1"/>
</dbReference>
<keyword evidence="4" id="KW-0964">Secreted</keyword>
<accession>A0A9Q0DKG5</accession>
<reference evidence="14" key="1">
    <citation type="submission" date="2022-07" db="EMBL/GenBank/DDBJ databases">
        <title>Chromosome-level genome of Muraenolepis orangiensis.</title>
        <authorList>
            <person name="Kim J."/>
        </authorList>
    </citation>
    <scope>NUCLEOTIDE SEQUENCE</scope>
    <source>
        <strain evidence="14">KU_S4_2022</strain>
        <tissue evidence="14">Muscle</tissue>
    </source>
</reference>
<keyword evidence="11" id="KW-1207">Sterol metabolism</keyword>
<dbReference type="GO" id="GO:0042627">
    <property type="term" value="C:chylomicron"/>
    <property type="evidence" value="ECO:0007669"/>
    <property type="project" value="TreeGrafter"/>
</dbReference>
<evidence type="ECO:0000313" key="14">
    <source>
        <dbReference type="EMBL" id="KAJ3590914.1"/>
    </source>
</evidence>
<dbReference type="GO" id="GO:1903561">
    <property type="term" value="C:extracellular vesicle"/>
    <property type="evidence" value="ECO:0007669"/>
    <property type="project" value="TreeGrafter"/>
</dbReference>
<dbReference type="GO" id="GO:0055090">
    <property type="term" value="P:acylglycerol homeostasis"/>
    <property type="evidence" value="ECO:0007669"/>
    <property type="project" value="TreeGrafter"/>
</dbReference>
<keyword evidence="5" id="KW-0153">Cholesterol metabolism</keyword>
<comment type="subcellular location">
    <subcellularLocation>
        <location evidence="1">Secreted</location>
    </subcellularLocation>
</comment>
<dbReference type="AlphaFoldDB" id="A0A9Q0DKG5"/>
<name>A0A9Q0DKG5_9TELE</name>
<dbReference type="GO" id="GO:0008203">
    <property type="term" value="P:cholesterol metabolic process"/>
    <property type="evidence" value="ECO:0007669"/>
    <property type="project" value="UniProtKB-KW"/>
</dbReference>
<dbReference type="GO" id="GO:0005543">
    <property type="term" value="F:phospholipid binding"/>
    <property type="evidence" value="ECO:0007669"/>
    <property type="project" value="TreeGrafter"/>
</dbReference>
<comment type="similarity">
    <text evidence="2">Belongs to the apolipoprotein A1/A4/E family.</text>
</comment>
<keyword evidence="10" id="KW-0443">Lipid metabolism</keyword>
<dbReference type="GO" id="GO:0034362">
    <property type="term" value="C:low-density lipoprotein particle"/>
    <property type="evidence" value="ECO:0007669"/>
    <property type="project" value="TreeGrafter"/>
</dbReference>